<dbReference type="GO" id="GO:0034039">
    <property type="term" value="F:8-oxo-7,8-dihydroguanine DNA N-glycosylase activity"/>
    <property type="evidence" value="ECO:0007669"/>
    <property type="project" value="TreeGrafter"/>
</dbReference>
<comment type="similarity">
    <text evidence="1">Belongs to the type-1 OGG1 family.</text>
</comment>
<name>A0A1X6PC57_PORUM</name>
<dbReference type="Proteomes" id="UP000218209">
    <property type="component" value="Unassembled WGS sequence"/>
</dbReference>
<evidence type="ECO:0000256" key="2">
    <source>
        <dbReference type="ARBA" id="ARBA00012720"/>
    </source>
</evidence>
<feature type="region of interest" description="Disordered" evidence="9">
    <location>
        <begin position="1"/>
        <end position="25"/>
    </location>
</feature>
<keyword evidence="5" id="KW-0234">DNA repair</keyword>
<evidence type="ECO:0000256" key="9">
    <source>
        <dbReference type="SAM" id="MobiDB-lite"/>
    </source>
</evidence>
<reference evidence="11 12" key="1">
    <citation type="submission" date="2017-03" db="EMBL/GenBank/DDBJ databases">
        <title>WGS assembly of Porphyra umbilicalis.</title>
        <authorList>
            <person name="Brawley S.H."/>
            <person name="Blouin N.A."/>
            <person name="Ficko-Blean E."/>
            <person name="Wheeler G.L."/>
            <person name="Lohr M."/>
            <person name="Goodson H.V."/>
            <person name="Jenkins J.W."/>
            <person name="Blaby-Haas C.E."/>
            <person name="Helliwell K.E."/>
            <person name="Chan C."/>
            <person name="Marriage T."/>
            <person name="Bhattacharya D."/>
            <person name="Klein A.S."/>
            <person name="Badis Y."/>
            <person name="Brodie J."/>
            <person name="Cao Y."/>
            <person name="Collen J."/>
            <person name="Dittami S.M."/>
            <person name="Gachon C.M."/>
            <person name="Green B.R."/>
            <person name="Karpowicz S."/>
            <person name="Kim J.W."/>
            <person name="Kudahl U."/>
            <person name="Lin S."/>
            <person name="Michel G."/>
            <person name="Mittag M."/>
            <person name="Olson B.J."/>
            <person name="Pangilinan J."/>
            <person name="Peng Y."/>
            <person name="Qiu H."/>
            <person name="Shu S."/>
            <person name="Singer J.T."/>
            <person name="Smith A.G."/>
            <person name="Sprecher B.N."/>
            <person name="Wagner V."/>
            <person name="Wang W."/>
            <person name="Wang Z.-Y."/>
            <person name="Yan J."/>
            <person name="Yarish C."/>
            <person name="Zoeuner-Riek S."/>
            <person name="Zhuang Y."/>
            <person name="Zou Y."/>
            <person name="Lindquist E.A."/>
            <person name="Grimwood J."/>
            <person name="Barry K."/>
            <person name="Rokhsar D.S."/>
            <person name="Schmutz J."/>
            <person name="Stiller J.W."/>
            <person name="Grossman A.R."/>
            <person name="Prochnik S.E."/>
        </authorList>
    </citation>
    <scope>NUCLEOTIDE SEQUENCE [LARGE SCALE GENOMIC DNA]</scope>
    <source>
        <strain evidence="11">4086291</strain>
    </source>
</reference>
<dbReference type="GO" id="GO:0003684">
    <property type="term" value="F:damaged DNA binding"/>
    <property type="evidence" value="ECO:0007669"/>
    <property type="project" value="InterPro"/>
</dbReference>
<keyword evidence="12" id="KW-1185">Reference proteome</keyword>
<evidence type="ECO:0000256" key="7">
    <source>
        <dbReference type="ARBA" id="ARBA00023295"/>
    </source>
</evidence>
<dbReference type="InterPro" id="IPR012904">
    <property type="entry name" value="OGG_N"/>
</dbReference>
<accession>A0A1X6PC57</accession>
<keyword evidence="3" id="KW-0227">DNA damage</keyword>
<dbReference type="GO" id="GO:0005634">
    <property type="term" value="C:nucleus"/>
    <property type="evidence" value="ECO:0007669"/>
    <property type="project" value="TreeGrafter"/>
</dbReference>
<dbReference type="Gene3D" id="1.10.340.30">
    <property type="entry name" value="Hypothetical protein, domain 2"/>
    <property type="match status" value="1"/>
</dbReference>
<organism evidence="11 12">
    <name type="scientific">Porphyra umbilicalis</name>
    <name type="common">Purple laver</name>
    <name type="synonym">Red alga</name>
    <dbReference type="NCBI Taxonomy" id="2786"/>
    <lineage>
        <taxon>Eukaryota</taxon>
        <taxon>Rhodophyta</taxon>
        <taxon>Bangiophyceae</taxon>
        <taxon>Bangiales</taxon>
        <taxon>Bangiaceae</taxon>
        <taxon>Porphyra</taxon>
    </lineage>
</organism>
<feature type="domain" description="HhH-GPD" evidence="10">
    <location>
        <begin position="242"/>
        <end position="379"/>
    </location>
</feature>
<comment type="catalytic activity">
    <reaction evidence="8">
        <text>2'-deoxyribonucleotide-(2'-deoxyribose 5'-phosphate)-2'-deoxyribonucleotide-DNA = a 3'-end 2'-deoxyribonucleotide-(2,3-dehydro-2,3-deoxyribose 5'-phosphate)-DNA + a 5'-end 5'-phospho-2'-deoxyribonucleoside-DNA + H(+)</text>
        <dbReference type="Rhea" id="RHEA:66592"/>
        <dbReference type="Rhea" id="RHEA-COMP:13180"/>
        <dbReference type="Rhea" id="RHEA-COMP:16897"/>
        <dbReference type="Rhea" id="RHEA-COMP:17067"/>
        <dbReference type="ChEBI" id="CHEBI:15378"/>
        <dbReference type="ChEBI" id="CHEBI:136412"/>
        <dbReference type="ChEBI" id="CHEBI:157695"/>
        <dbReference type="ChEBI" id="CHEBI:167181"/>
        <dbReference type="EC" id="4.2.99.18"/>
    </reaction>
</comment>
<proteinExistence type="inferred from homology"/>
<evidence type="ECO:0000256" key="8">
    <source>
        <dbReference type="ARBA" id="ARBA00044632"/>
    </source>
</evidence>
<keyword evidence="4" id="KW-0378">Hydrolase</keyword>
<sequence>MRRLPAWAPPLVGVRMATPPAGGGWRPLRIPDGHLRLDVTLPIGQAYRWRRTPAAIPWTPPPPPPPPSPSPPPPPPPPPPPRLPPSSLPVTPPPPRGRRPSAAAAAAPPAPPALYEEWAGAIEARLFVLRQLAQPPQAVRVGHRDPPVYYRLAASLPPAADARGAADAAATAATTAAAADADADADAAIHDYFHASVDAGALLCRFAAADGRFAALLAAAPALRGLRTLRTPPTEALYSFLCTPQCQLARSATLAQHLGRAYGTRLGAVDGWDHYAFPGTDALAAALDEGALRAAGFGYRARTLPAAAAAAAAAGGDAWLAALRGSDRGAIAGALTALPGVGQKVAACVASLALDADAIPVDTHVWTFMARDYMPHLAGGG</sequence>
<evidence type="ECO:0000256" key="4">
    <source>
        <dbReference type="ARBA" id="ARBA00022801"/>
    </source>
</evidence>
<evidence type="ECO:0000256" key="3">
    <source>
        <dbReference type="ARBA" id="ARBA00022763"/>
    </source>
</evidence>
<dbReference type="SUPFAM" id="SSF101447">
    <property type="entry name" value="Formin homology 2 domain (FH2 domain)"/>
    <property type="match status" value="1"/>
</dbReference>
<dbReference type="GO" id="GO:0006289">
    <property type="term" value="P:nucleotide-excision repair"/>
    <property type="evidence" value="ECO:0007669"/>
    <property type="project" value="InterPro"/>
</dbReference>
<dbReference type="OrthoDB" id="238681at2759"/>
<protein>
    <recommendedName>
        <fullName evidence="2">DNA-(apurinic or apyrimidinic site) lyase</fullName>
        <ecNumber evidence="2">4.2.99.18</ecNumber>
    </recommendedName>
</protein>
<dbReference type="Pfam" id="PF07934">
    <property type="entry name" value="OGG_N"/>
    <property type="match status" value="1"/>
</dbReference>
<dbReference type="PANTHER" id="PTHR10242:SF2">
    <property type="entry name" value="N-GLYCOSYLASE_DNA LYASE"/>
    <property type="match status" value="1"/>
</dbReference>
<dbReference type="InterPro" id="IPR011257">
    <property type="entry name" value="DNA_glycosylase"/>
</dbReference>
<keyword evidence="7" id="KW-0326">Glycosidase</keyword>
<feature type="compositionally biased region" description="Pro residues" evidence="9">
    <location>
        <begin position="58"/>
        <end position="95"/>
    </location>
</feature>
<dbReference type="SUPFAM" id="SSF48150">
    <property type="entry name" value="DNA-glycosylase"/>
    <property type="match status" value="1"/>
</dbReference>
<evidence type="ECO:0000256" key="5">
    <source>
        <dbReference type="ARBA" id="ARBA00023204"/>
    </source>
</evidence>
<dbReference type="SUPFAM" id="SSF55945">
    <property type="entry name" value="TATA-box binding protein-like"/>
    <property type="match status" value="1"/>
</dbReference>
<dbReference type="PRINTS" id="PR01217">
    <property type="entry name" value="PRICHEXTENSN"/>
</dbReference>
<evidence type="ECO:0000259" key="10">
    <source>
        <dbReference type="SMART" id="SM00478"/>
    </source>
</evidence>
<dbReference type="AlphaFoldDB" id="A0A1X6PC57"/>
<feature type="region of interest" description="Disordered" evidence="9">
    <location>
        <begin position="54"/>
        <end position="108"/>
    </location>
</feature>
<dbReference type="InterPro" id="IPR052054">
    <property type="entry name" value="Oxidative_DNA_repair_enzyme"/>
</dbReference>
<dbReference type="SMART" id="SM00478">
    <property type="entry name" value="ENDO3c"/>
    <property type="match status" value="1"/>
</dbReference>
<evidence type="ECO:0000313" key="11">
    <source>
        <dbReference type="EMBL" id="OSX78326.1"/>
    </source>
</evidence>
<dbReference type="GO" id="GO:0140078">
    <property type="term" value="F:class I DNA-(apurinic or apyrimidinic site) endonuclease activity"/>
    <property type="evidence" value="ECO:0007669"/>
    <property type="project" value="UniProtKB-EC"/>
</dbReference>
<dbReference type="InterPro" id="IPR003265">
    <property type="entry name" value="HhH-GPD_domain"/>
</dbReference>
<gene>
    <name evidence="11" type="ORF">BU14_0112s0025</name>
</gene>
<evidence type="ECO:0000256" key="6">
    <source>
        <dbReference type="ARBA" id="ARBA00023239"/>
    </source>
</evidence>
<dbReference type="GO" id="GO:0006285">
    <property type="term" value="P:base-excision repair, AP site formation"/>
    <property type="evidence" value="ECO:0007669"/>
    <property type="project" value="TreeGrafter"/>
</dbReference>
<keyword evidence="6" id="KW-0456">Lyase</keyword>
<dbReference type="PANTHER" id="PTHR10242">
    <property type="entry name" value="8-OXOGUANINE DNA GLYCOSYLASE"/>
    <property type="match status" value="1"/>
</dbReference>
<dbReference type="EMBL" id="KV918815">
    <property type="protein sequence ID" value="OSX78326.1"/>
    <property type="molecule type" value="Genomic_DNA"/>
</dbReference>
<dbReference type="EC" id="4.2.99.18" evidence="2"/>
<dbReference type="CDD" id="cd00056">
    <property type="entry name" value="ENDO3c"/>
    <property type="match status" value="1"/>
</dbReference>
<evidence type="ECO:0000313" key="12">
    <source>
        <dbReference type="Proteomes" id="UP000218209"/>
    </source>
</evidence>
<dbReference type="Gene3D" id="3.30.310.40">
    <property type="match status" value="1"/>
</dbReference>
<evidence type="ECO:0000256" key="1">
    <source>
        <dbReference type="ARBA" id="ARBA00010679"/>
    </source>
</evidence>